<dbReference type="InterPro" id="IPR001650">
    <property type="entry name" value="Helicase_C-like"/>
</dbReference>
<keyword evidence="1" id="KW-0694">RNA-binding</keyword>
<reference evidence="3" key="2">
    <citation type="submission" date="2022-03" db="EMBL/GenBank/DDBJ databases">
        <title>Draft title - Genomic analysis of global carrot germplasm unveils the trajectory of domestication and the origin of high carotenoid orange carrot.</title>
        <authorList>
            <person name="Iorizzo M."/>
            <person name="Ellison S."/>
            <person name="Senalik D."/>
            <person name="Macko-Podgorni A."/>
            <person name="Grzebelus D."/>
            <person name="Bostan H."/>
            <person name="Rolling W."/>
            <person name="Curaba J."/>
            <person name="Simon P."/>
        </authorList>
    </citation>
    <scope>NUCLEOTIDE SEQUENCE</scope>
    <source>
        <tissue evidence="3">Leaf</tissue>
    </source>
</reference>
<evidence type="ECO:0000313" key="3">
    <source>
        <dbReference type="EMBL" id="WOH07780.1"/>
    </source>
</evidence>
<sequence length="226" mass="25004">MSLITSKIKGKVCKPRLGILLELHWVKPVIVNVGRSGAANLDVIQAVAFVKQEVKYVYLLECLQKTPPPVLVFSENKDEVDEIHEYLILKGVKGSISSFKAGTKDVLVATDVASKGLDFADIQHVIIFNMPAEIENYHVLIDAKQRLLPLLAEISTETTDVREACGNCGGHRIHDCPKLQHQNMQLAARFKTDTFVMGVTKRNSSSLIVEGTGVQCILRLSCNFTF</sequence>
<dbReference type="Pfam" id="PF00271">
    <property type="entry name" value="Helicase_C"/>
    <property type="match status" value="1"/>
</dbReference>
<organism evidence="3 4">
    <name type="scientific">Daucus carota subsp. sativus</name>
    <name type="common">Carrot</name>
    <dbReference type="NCBI Taxonomy" id="79200"/>
    <lineage>
        <taxon>Eukaryota</taxon>
        <taxon>Viridiplantae</taxon>
        <taxon>Streptophyta</taxon>
        <taxon>Embryophyta</taxon>
        <taxon>Tracheophyta</taxon>
        <taxon>Spermatophyta</taxon>
        <taxon>Magnoliopsida</taxon>
        <taxon>eudicotyledons</taxon>
        <taxon>Gunneridae</taxon>
        <taxon>Pentapetalae</taxon>
        <taxon>asterids</taxon>
        <taxon>campanulids</taxon>
        <taxon>Apiales</taxon>
        <taxon>Apiaceae</taxon>
        <taxon>Apioideae</taxon>
        <taxon>Scandiceae</taxon>
        <taxon>Daucinae</taxon>
        <taxon>Daucus</taxon>
        <taxon>Daucus sect. Daucus</taxon>
    </lineage>
</organism>
<accession>A0AAF0XH83</accession>
<evidence type="ECO:0000256" key="1">
    <source>
        <dbReference type="ARBA" id="ARBA00022884"/>
    </source>
</evidence>
<dbReference type="Proteomes" id="UP000077755">
    <property type="component" value="Chromosome 7"/>
</dbReference>
<proteinExistence type="predicted"/>
<gene>
    <name evidence="3" type="ORF">DCAR_0727214</name>
</gene>
<dbReference type="EMBL" id="CP093349">
    <property type="protein sequence ID" value="WOH07780.1"/>
    <property type="molecule type" value="Genomic_DNA"/>
</dbReference>
<dbReference type="InterPro" id="IPR027417">
    <property type="entry name" value="P-loop_NTPase"/>
</dbReference>
<feature type="domain" description="Helicase C-terminal" evidence="2">
    <location>
        <begin position="64"/>
        <end position="141"/>
    </location>
</feature>
<dbReference type="PANTHER" id="PTHR47958">
    <property type="entry name" value="ATP-DEPENDENT RNA HELICASE DBP3"/>
    <property type="match status" value="1"/>
</dbReference>
<keyword evidence="4" id="KW-1185">Reference proteome</keyword>
<dbReference type="AlphaFoldDB" id="A0AAF0XH83"/>
<dbReference type="GO" id="GO:0003723">
    <property type="term" value="F:RNA binding"/>
    <property type="evidence" value="ECO:0007669"/>
    <property type="project" value="UniProtKB-KW"/>
</dbReference>
<evidence type="ECO:0000259" key="2">
    <source>
        <dbReference type="Pfam" id="PF00271"/>
    </source>
</evidence>
<reference evidence="3" key="1">
    <citation type="journal article" date="2016" name="Nat. Genet.">
        <title>A high-quality carrot genome assembly provides new insights into carotenoid accumulation and asterid genome evolution.</title>
        <authorList>
            <person name="Iorizzo M."/>
            <person name="Ellison S."/>
            <person name="Senalik D."/>
            <person name="Zeng P."/>
            <person name="Satapoomin P."/>
            <person name="Huang J."/>
            <person name="Bowman M."/>
            <person name="Iovene M."/>
            <person name="Sanseverino W."/>
            <person name="Cavagnaro P."/>
            <person name="Yildiz M."/>
            <person name="Macko-Podgorni A."/>
            <person name="Moranska E."/>
            <person name="Grzebelus E."/>
            <person name="Grzebelus D."/>
            <person name="Ashrafi H."/>
            <person name="Zheng Z."/>
            <person name="Cheng S."/>
            <person name="Spooner D."/>
            <person name="Van Deynze A."/>
            <person name="Simon P."/>
        </authorList>
    </citation>
    <scope>NUCLEOTIDE SEQUENCE</scope>
    <source>
        <tissue evidence="3">Leaf</tissue>
    </source>
</reference>
<protein>
    <recommendedName>
        <fullName evidence="2">Helicase C-terminal domain-containing protein</fullName>
    </recommendedName>
</protein>
<name>A0AAF0XH83_DAUCS</name>
<dbReference type="SUPFAM" id="SSF52540">
    <property type="entry name" value="P-loop containing nucleoside triphosphate hydrolases"/>
    <property type="match status" value="1"/>
</dbReference>
<dbReference type="Gene3D" id="3.40.50.300">
    <property type="entry name" value="P-loop containing nucleotide triphosphate hydrolases"/>
    <property type="match status" value="1"/>
</dbReference>
<evidence type="ECO:0000313" key="4">
    <source>
        <dbReference type="Proteomes" id="UP000077755"/>
    </source>
</evidence>